<organism evidence="2 3">
    <name type="scientific">Kiloniella spongiae</name>
    <dbReference type="NCBI Taxonomy" id="1489064"/>
    <lineage>
        <taxon>Bacteria</taxon>
        <taxon>Pseudomonadati</taxon>
        <taxon>Pseudomonadota</taxon>
        <taxon>Alphaproteobacteria</taxon>
        <taxon>Rhodospirillales</taxon>
        <taxon>Kiloniellaceae</taxon>
        <taxon>Kiloniella</taxon>
    </lineage>
</organism>
<keyword evidence="1" id="KW-1133">Transmembrane helix</keyword>
<evidence type="ECO:0000313" key="3">
    <source>
        <dbReference type="Proteomes" id="UP000035444"/>
    </source>
</evidence>
<dbReference type="EMBL" id="LAQL01000003">
    <property type="protein sequence ID" value="KLN61879.1"/>
    <property type="molecule type" value="Genomic_DNA"/>
</dbReference>
<dbReference type="Proteomes" id="UP000035444">
    <property type="component" value="Unassembled WGS sequence"/>
</dbReference>
<proteinExistence type="predicted"/>
<evidence type="ECO:0000313" key="2">
    <source>
        <dbReference type="EMBL" id="KLN61879.1"/>
    </source>
</evidence>
<evidence type="ECO:0000256" key="1">
    <source>
        <dbReference type="SAM" id="Phobius"/>
    </source>
</evidence>
<keyword evidence="3" id="KW-1185">Reference proteome</keyword>
<accession>A0A0H2MH04</accession>
<gene>
    <name evidence="2" type="ORF">WH96_06280</name>
</gene>
<feature type="transmembrane region" description="Helical" evidence="1">
    <location>
        <begin position="7"/>
        <end position="26"/>
    </location>
</feature>
<feature type="transmembrane region" description="Helical" evidence="1">
    <location>
        <begin position="63"/>
        <end position="81"/>
    </location>
</feature>
<keyword evidence="1" id="KW-0472">Membrane</keyword>
<comment type="caution">
    <text evidence="2">The sequence shown here is derived from an EMBL/GenBank/DDBJ whole genome shotgun (WGS) entry which is preliminary data.</text>
</comment>
<feature type="transmembrane region" description="Helical" evidence="1">
    <location>
        <begin position="32"/>
        <end position="51"/>
    </location>
</feature>
<reference evidence="2 3" key="1">
    <citation type="submission" date="2015-03" db="EMBL/GenBank/DDBJ databases">
        <title>Genome Sequence of Kiloniella spongiae MEBiC09566, isolated from a marine sponge.</title>
        <authorList>
            <person name="Shao Z."/>
            <person name="Wang L."/>
            <person name="Li X."/>
        </authorList>
    </citation>
    <scope>NUCLEOTIDE SEQUENCE [LARGE SCALE GENOMIC DNA]</scope>
    <source>
        <strain evidence="2 3">MEBiC09566</strain>
    </source>
</reference>
<keyword evidence="1" id="KW-0812">Transmembrane</keyword>
<sequence>MIFKQRLLDLFLLILFPHLCLSVWVSERISPTISTIITILYAGGVCYFLFINQPDIYYQLTQFWLLIITVYAALPCLFFLARSFDQF</sequence>
<dbReference type="AlphaFoldDB" id="A0A0H2MH04"/>
<protein>
    <submittedName>
        <fullName evidence="2">Uncharacterized protein</fullName>
    </submittedName>
</protein>
<name>A0A0H2MH04_9PROT</name>